<dbReference type="InterPro" id="IPR046357">
    <property type="entry name" value="PPIase_dom_sf"/>
</dbReference>
<dbReference type="Gene3D" id="2.40.10.330">
    <property type="match status" value="1"/>
</dbReference>
<dbReference type="PANTHER" id="PTHR47861">
    <property type="entry name" value="FKBP-TYPE PEPTIDYL-PROLYL CIS-TRANS ISOMERASE SLYD"/>
    <property type="match status" value="1"/>
</dbReference>
<evidence type="ECO:0000313" key="7">
    <source>
        <dbReference type="EMBL" id="GAG16317.1"/>
    </source>
</evidence>
<keyword evidence="5" id="KW-0413">Isomerase</keyword>
<accession>X0VYZ0</accession>
<dbReference type="SUPFAM" id="SSF54534">
    <property type="entry name" value="FKBP-like"/>
    <property type="match status" value="1"/>
</dbReference>
<dbReference type="AlphaFoldDB" id="X0VYZ0"/>
<gene>
    <name evidence="7" type="ORF">S01H1_54316</name>
</gene>
<dbReference type="PANTHER" id="PTHR47861:SF2">
    <property type="entry name" value="LONG-TYPE PEPTIDYL-PROLYL CIS-TRANS ISOMERASE"/>
    <property type="match status" value="1"/>
</dbReference>
<dbReference type="EC" id="5.2.1.8" evidence="3"/>
<dbReference type="PROSITE" id="PS50059">
    <property type="entry name" value="FKBP_PPIASE"/>
    <property type="match status" value="1"/>
</dbReference>
<dbReference type="EMBL" id="BARS01035233">
    <property type="protein sequence ID" value="GAG16317.1"/>
    <property type="molecule type" value="Genomic_DNA"/>
</dbReference>
<protein>
    <recommendedName>
        <fullName evidence="3">peptidylprolyl isomerase</fullName>
        <ecNumber evidence="3">5.2.1.8</ecNumber>
    </recommendedName>
</protein>
<proteinExistence type="inferred from homology"/>
<dbReference type="InterPro" id="IPR054016">
    <property type="entry name" value="FKBP26_IF"/>
</dbReference>
<keyword evidence="4" id="KW-0697">Rotamase</keyword>
<evidence type="ECO:0000259" key="6">
    <source>
        <dbReference type="PROSITE" id="PS50059"/>
    </source>
</evidence>
<dbReference type="GO" id="GO:0003755">
    <property type="term" value="F:peptidyl-prolyl cis-trans isomerase activity"/>
    <property type="evidence" value="ECO:0007669"/>
    <property type="project" value="UniProtKB-KW"/>
</dbReference>
<dbReference type="Pfam" id="PF22199">
    <property type="entry name" value="FKBP26_IF"/>
    <property type="match status" value="1"/>
</dbReference>
<name>X0VYZ0_9ZZZZ</name>
<reference evidence="7" key="1">
    <citation type="journal article" date="2014" name="Front. Microbiol.">
        <title>High frequency of phylogenetically diverse reductive dehalogenase-homologous genes in deep subseafloor sedimentary metagenomes.</title>
        <authorList>
            <person name="Kawai M."/>
            <person name="Futagami T."/>
            <person name="Toyoda A."/>
            <person name="Takaki Y."/>
            <person name="Nishi S."/>
            <person name="Hori S."/>
            <person name="Arai W."/>
            <person name="Tsubouchi T."/>
            <person name="Morono Y."/>
            <person name="Uchiyama I."/>
            <person name="Ito T."/>
            <person name="Fujiyama A."/>
            <person name="Inagaki F."/>
            <person name="Takami H."/>
        </authorList>
    </citation>
    <scope>NUCLEOTIDE SEQUENCE</scope>
    <source>
        <strain evidence="7">Expedition CK06-06</strain>
    </source>
</reference>
<dbReference type="InterPro" id="IPR001179">
    <property type="entry name" value="PPIase_FKBP_dom"/>
</dbReference>
<feature type="non-terminal residue" evidence="7">
    <location>
        <position position="184"/>
    </location>
</feature>
<comment type="caution">
    <text evidence="7">The sequence shown here is derived from an EMBL/GenBank/DDBJ whole genome shotgun (WGS) entry which is preliminary data.</text>
</comment>
<dbReference type="InterPro" id="IPR048261">
    <property type="entry name" value="SlpA/SlyD-like_ins_sf"/>
</dbReference>
<comment type="similarity">
    <text evidence="2">Belongs to the FKBP-type PPIase family.</text>
</comment>
<evidence type="ECO:0000256" key="1">
    <source>
        <dbReference type="ARBA" id="ARBA00000971"/>
    </source>
</evidence>
<dbReference type="Gene3D" id="3.10.50.40">
    <property type="match status" value="1"/>
</dbReference>
<organism evidence="7">
    <name type="scientific">marine sediment metagenome</name>
    <dbReference type="NCBI Taxonomy" id="412755"/>
    <lineage>
        <taxon>unclassified sequences</taxon>
        <taxon>metagenomes</taxon>
        <taxon>ecological metagenomes</taxon>
    </lineage>
</organism>
<comment type="catalytic activity">
    <reaction evidence="1">
        <text>[protein]-peptidylproline (omega=180) = [protein]-peptidylproline (omega=0)</text>
        <dbReference type="Rhea" id="RHEA:16237"/>
        <dbReference type="Rhea" id="RHEA-COMP:10747"/>
        <dbReference type="Rhea" id="RHEA-COMP:10748"/>
        <dbReference type="ChEBI" id="CHEBI:83833"/>
        <dbReference type="ChEBI" id="CHEBI:83834"/>
        <dbReference type="EC" id="5.2.1.8"/>
    </reaction>
</comment>
<feature type="domain" description="PPIase FKBP-type" evidence="6">
    <location>
        <begin position="7"/>
        <end position="96"/>
    </location>
</feature>
<evidence type="ECO:0000256" key="3">
    <source>
        <dbReference type="ARBA" id="ARBA00013194"/>
    </source>
</evidence>
<evidence type="ECO:0000256" key="4">
    <source>
        <dbReference type="ARBA" id="ARBA00023110"/>
    </source>
</evidence>
<evidence type="ECO:0000256" key="2">
    <source>
        <dbReference type="ARBA" id="ARBA00006577"/>
    </source>
</evidence>
<evidence type="ECO:0000256" key="5">
    <source>
        <dbReference type="ARBA" id="ARBA00023235"/>
    </source>
</evidence>
<sequence length="184" mass="20728">MEPIKKKDFVEIEYTGKLKEENIIFDTTDEKIAKENKLHNHDYGPVTICVGEEQLLKGLDKNIEGKETGKEYDFDINPEDAFGKKNAKLIQLIPTNKFKQQKIQPMPGMQLNIDGVVGTVKTVSGGRTLVDFNHPLSGKELSYKIKINKKITDDKEKLSSYLKLSLGTKDFEAEIINGNAKISL</sequence>